<accession>A0A4Y3QLI9</accession>
<protein>
    <submittedName>
        <fullName evidence="1">Uncharacterized protein</fullName>
    </submittedName>
</protein>
<evidence type="ECO:0000313" key="2">
    <source>
        <dbReference type="Proteomes" id="UP000319525"/>
    </source>
</evidence>
<reference evidence="1 2" key="1">
    <citation type="submission" date="2019-06" db="EMBL/GenBank/DDBJ databases">
        <title>Whole genome shotgun sequence of Microbacterium testaceum NBRC 12675.</title>
        <authorList>
            <person name="Hosoyama A."/>
            <person name="Uohara A."/>
            <person name="Ohji S."/>
            <person name="Ichikawa N."/>
        </authorList>
    </citation>
    <scope>NUCLEOTIDE SEQUENCE [LARGE SCALE GENOMIC DNA]</scope>
    <source>
        <strain evidence="1 2">NBRC 12675</strain>
    </source>
</reference>
<dbReference type="Proteomes" id="UP000319525">
    <property type="component" value="Unassembled WGS sequence"/>
</dbReference>
<dbReference type="AlphaFoldDB" id="A0A4Y3QLI9"/>
<proteinExistence type="predicted"/>
<name>A0A4Y3QLI9_MICTE</name>
<dbReference type="EMBL" id="BJML01000005">
    <property type="protein sequence ID" value="GEB45951.1"/>
    <property type="molecule type" value="Genomic_DNA"/>
</dbReference>
<gene>
    <name evidence="1" type="ORF">MTE01_18960</name>
</gene>
<evidence type="ECO:0000313" key="1">
    <source>
        <dbReference type="EMBL" id="GEB45951.1"/>
    </source>
</evidence>
<organism evidence="1 2">
    <name type="scientific">Microbacterium testaceum</name>
    <name type="common">Aureobacterium testaceum</name>
    <name type="synonym">Brevibacterium testaceum</name>
    <dbReference type="NCBI Taxonomy" id="2033"/>
    <lineage>
        <taxon>Bacteria</taxon>
        <taxon>Bacillati</taxon>
        <taxon>Actinomycetota</taxon>
        <taxon>Actinomycetes</taxon>
        <taxon>Micrococcales</taxon>
        <taxon>Microbacteriaceae</taxon>
        <taxon>Microbacterium</taxon>
    </lineage>
</organism>
<sequence>MPGTYSRSLERQGWAALATITAHIGLCRASGPLPGTEPTARVLGGGVRESHDTVTVPASAGRGDVVVDPRPGAYGQHRYVIVERFI</sequence>
<comment type="caution">
    <text evidence="1">The sequence shown here is derived from an EMBL/GenBank/DDBJ whole genome shotgun (WGS) entry which is preliminary data.</text>
</comment>